<evidence type="ECO:0000313" key="3">
    <source>
        <dbReference type="WBParaSite" id="ECPE_0001793401-mRNA-1"/>
    </source>
</evidence>
<reference evidence="3" key="1">
    <citation type="submission" date="2016-06" db="UniProtKB">
        <authorList>
            <consortium name="WormBaseParasite"/>
        </authorList>
    </citation>
    <scope>IDENTIFICATION</scope>
</reference>
<protein>
    <submittedName>
        <fullName evidence="3">Retrotrans_gag domain-containing protein</fullName>
    </submittedName>
</protein>
<gene>
    <name evidence="1" type="ORF">ECPE_LOCUS17889</name>
</gene>
<evidence type="ECO:0000313" key="1">
    <source>
        <dbReference type="EMBL" id="VDP95234.1"/>
    </source>
</evidence>
<organism evidence="3">
    <name type="scientific">Echinostoma caproni</name>
    <dbReference type="NCBI Taxonomy" id="27848"/>
    <lineage>
        <taxon>Eukaryota</taxon>
        <taxon>Metazoa</taxon>
        <taxon>Spiralia</taxon>
        <taxon>Lophotrochozoa</taxon>
        <taxon>Platyhelminthes</taxon>
        <taxon>Trematoda</taxon>
        <taxon>Digenea</taxon>
        <taxon>Plagiorchiida</taxon>
        <taxon>Echinostomata</taxon>
        <taxon>Echinostomatoidea</taxon>
        <taxon>Echinostomatidae</taxon>
        <taxon>Echinostoma</taxon>
    </lineage>
</organism>
<proteinExistence type="predicted"/>
<dbReference type="EMBL" id="UZAN01072522">
    <property type="protein sequence ID" value="VDP95234.1"/>
    <property type="molecule type" value="Genomic_DNA"/>
</dbReference>
<dbReference type="WBParaSite" id="ECPE_0001793401-mRNA-1">
    <property type="protein sequence ID" value="ECPE_0001793401-mRNA-1"/>
    <property type="gene ID" value="ECPE_0001793401"/>
</dbReference>
<keyword evidence="2" id="KW-1185">Reference proteome</keyword>
<dbReference type="AlphaFoldDB" id="A0A183BFA4"/>
<accession>A0A183BFA4</accession>
<evidence type="ECO:0000313" key="2">
    <source>
        <dbReference type="Proteomes" id="UP000272942"/>
    </source>
</evidence>
<dbReference type="Proteomes" id="UP000272942">
    <property type="component" value="Unassembled WGS sequence"/>
</dbReference>
<name>A0A183BFA4_9TREM</name>
<sequence>MQNFPESERKVAILGLLAGEAADRAFQSSAFEEEDLDGVFRKLRRLLDTPLHPTEYKSKFHWVRRNIGETVEAYAYRVKQLVSKVFPDDRSEAQEKHAV</sequence>
<reference evidence="1 2" key="2">
    <citation type="submission" date="2018-11" db="EMBL/GenBank/DDBJ databases">
        <authorList>
            <consortium name="Pathogen Informatics"/>
        </authorList>
    </citation>
    <scope>NUCLEOTIDE SEQUENCE [LARGE SCALE GENOMIC DNA]</scope>
    <source>
        <strain evidence="1 2">Egypt</strain>
    </source>
</reference>